<organism evidence="1">
    <name type="scientific">Klosneuvirus KNV1</name>
    <dbReference type="NCBI Taxonomy" id="1977640"/>
    <lineage>
        <taxon>Viruses</taxon>
        <taxon>Varidnaviria</taxon>
        <taxon>Bamfordvirae</taxon>
        <taxon>Nucleocytoviricota</taxon>
        <taxon>Megaviricetes</taxon>
        <taxon>Imitervirales</taxon>
        <taxon>Mimiviridae</taxon>
        <taxon>Klosneuvirinae</taxon>
        <taxon>Klosneuvirus</taxon>
    </lineage>
</organism>
<name>A0A1V0SJA9_9VIRU</name>
<gene>
    <name evidence="1" type="ORF">Klosneuvirus_2_241</name>
</gene>
<proteinExistence type="predicted"/>
<reference evidence="1" key="1">
    <citation type="journal article" date="2017" name="Science">
        <title>Giant viruses with an expanded complement of translation system components.</title>
        <authorList>
            <person name="Schulz F."/>
            <person name="Yutin N."/>
            <person name="Ivanova N.N."/>
            <person name="Ortega D.R."/>
            <person name="Lee T.K."/>
            <person name="Vierheilig J."/>
            <person name="Daims H."/>
            <person name="Horn M."/>
            <person name="Wagner M."/>
            <person name="Jensen G.J."/>
            <person name="Kyrpides N.C."/>
            <person name="Koonin E.V."/>
            <person name="Woyke T."/>
        </authorList>
    </citation>
    <scope>NUCLEOTIDE SEQUENCE</scope>
    <source>
        <strain evidence="1">KNV1</strain>
    </source>
</reference>
<sequence length="120" mass="14342">MSETFEVYVAYVVDHLADGKWSRSDWSNPVGFYSTQEAVYQDIHLEDNQQLYIQTYIFQKKYGMDIYILSPHMETGFVPLILSNNKDEMKQTYCLCVCWKQLHYNPLTDKYFIIEHVSEY</sequence>
<dbReference type="EMBL" id="KY684109">
    <property type="protein sequence ID" value="ARF11805.1"/>
    <property type="molecule type" value="Genomic_DNA"/>
</dbReference>
<protein>
    <submittedName>
        <fullName evidence="1">Uncharacterized protein</fullName>
    </submittedName>
</protein>
<evidence type="ECO:0000313" key="1">
    <source>
        <dbReference type="EMBL" id="ARF11805.1"/>
    </source>
</evidence>
<accession>A0A1V0SJA9</accession>